<dbReference type="PANTHER" id="PTHR43425:SF2">
    <property type="entry name" value="OXYGEN-INSENSITIVE NADPH NITROREDUCTASE"/>
    <property type="match status" value="1"/>
</dbReference>
<dbReference type="OrthoDB" id="3181400at2"/>
<dbReference type="SUPFAM" id="SSF55469">
    <property type="entry name" value="FMN-dependent nitroreductase-like"/>
    <property type="match status" value="1"/>
</dbReference>
<proteinExistence type="inferred from homology"/>
<sequence>MNTRASLYQARYGSAEVPVPSTGSHLIDQLLAHRSVRAYLPDPVSDDTLTAIIAAAQSASSSSNLQAWSVVAVRDPERKARLAALAGDQEHIRQAPLLLVWLADLARLERVAGQVDEACAALDYLEMFEVGVIDATLAAQNAVAAAESLGLGAVYIGAMRNHPEAVAAELALPPRVTAVFGLCIGTPDPEAPASVKPRPPQSVVLHHETYSLPAQDGGLAAYDEAMRAFYASQGMKVRGTWSNHSAKRIRDAAALTGRDRLVEALQALGFPLK</sequence>
<dbReference type="RefSeq" id="WP_141351281.1">
    <property type="nucleotide sequence ID" value="NZ_BJNV01000024.1"/>
</dbReference>
<dbReference type="InterPro" id="IPR016446">
    <property type="entry name" value="Flavin_OxRdtase_Frp"/>
</dbReference>
<evidence type="ECO:0000256" key="3">
    <source>
        <dbReference type="ARBA" id="ARBA00022643"/>
    </source>
</evidence>
<evidence type="ECO:0000256" key="1">
    <source>
        <dbReference type="ARBA" id="ARBA00008366"/>
    </source>
</evidence>
<gene>
    <name evidence="7" type="ORF">ZRA01_17100</name>
</gene>
<dbReference type="Pfam" id="PF00881">
    <property type="entry name" value="Nitroreductase"/>
    <property type="match status" value="1"/>
</dbReference>
<dbReference type="GO" id="GO:0016491">
    <property type="term" value="F:oxidoreductase activity"/>
    <property type="evidence" value="ECO:0007669"/>
    <property type="project" value="UniProtKB-UniRule"/>
</dbReference>
<evidence type="ECO:0000256" key="2">
    <source>
        <dbReference type="ARBA" id="ARBA00022630"/>
    </source>
</evidence>
<evidence type="ECO:0000313" key="8">
    <source>
        <dbReference type="Proteomes" id="UP000318422"/>
    </source>
</evidence>
<keyword evidence="2 5" id="KW-0285">Flavoprotein</keyword>
<keyword evidence="5" id="KW-0521">NADP</keyword>
<dbReference type="InterPro" id="IPR000415">
    <property type="entry name" value="Nitroreductase-like"/>
</dbReference>
<dbReference type="Gene3D" id="3.40.109.10">
    <property type="entry name" value="NADH Oxidase"/>
    <property type="match status" value="1"/>
</dbReference>
<dbReference type="EMBL" id="BJNV01000024">
    <property type="protein sequence ID" value="GEC95637.1"/>
    <property type="molecule type" value="Genomic_DNA"/>
</dbReference>
<keyword evidence="8" id="KW-1185">Reference proteome</keyword>
<organism evidence="7 8">
    <name type="scientific">Zoogloea ramigera</name>
    <dbReference type="NCBI Taxonomy" id="350"/>
    <lineage>
        <taxon>Bacteria</taxon>
        <taxon>Pseudomonadati</taxon>
        <taxon>Pseudomonadota</taxon>
        <taxon>Betaproteobacteria</taxon>
        <taxon>Rhodocyclales</taxon>
        <taxon>Zoogloeaceae</taxon>
        <taxon>Zoogloea</taxon>
    </lineage>
</organism>
<dbReference type="Proteomes" id="UP000318422">
    <property type="component" value="Unassembled WGS sequence"/>
</dbReference>
<keyword evidence="3 5" id="KW-0288">FMN</keyword>
<protein>
    <submittedName>
        <fullName evidence="7">NADPH-dependent oxidoreductase</fullName>
    </submittedName>
</protein>
<keyword evidence="4 5" id="KW-0560">Oxidoreductase</keyword>
<comment type="similarity">
    <text evidence="1 5">Belongs to the flavin oxidoreductase frp family.</text>
</comment>
<evidence type="ECO:0000259" key="6">
    <source>
        <dbReference type="Pfam" id="PF00881"/>
    </source>
</evidence>
<dbReference type="CDD" id="cd02146">
    <property type="entry name" value="NfsA-like"/>
    <property type="match status" value="1"/>
</dbReference>
<evidence type="ECO:0000256" key="5">
    <source>
        <dbReference type="PIRNR" id="PIRNR005426"/>
    </source>
</evidence>
<dbReference type="PIRSF" id="PIRSF005426">
    <property type="entry name" value="Frp"/>
    <property type="match status" value="1"/>
</dbReference>
<name>A0A4Y4CX84_ZOORA</name>
<dbReference type="InterPro" id="IPR029479">
    <property type="entry name" value="Nitroreductase"/>
</dbReference>
<evidence type="ECO:0000256" key="4">
    <source>
        <dbReference type="ARBA" id="ARBA00023002"/>
    </source>
</evidence>
<reference evidence="7 8" key="1">
    <citation type="submission" date="2019-06" db="EMBL/GenBank/DDBJ databases">
        <title>Whole genome shotgun sequence of Zoogloea ramigera NBRC 15342.</title>
        <authorList>
            <person name="Hosoyama A."/>
            <person name="Uohara A."/>
            <person name="Ohji S."/>
            <person name="Ichikawa N."/>
        </authorList>
    </citation>
    <scope>NUCLEOTIDE SEQUENCE [LARGE SCALE GENOMIC DNA]</scope>
    <source>
        <strain evidence="7 8">NBRC 15342</strain>
    </source>
</reference>
<feature type="domain" description="Nitroreductase" evidence="6">
    <location>
        <begin position="32"/>
        <end position="183"/>
    </location>
</feature>
<evidence type="ECO:0000313" key="7">
    <source>
        <dbReference type="EMBL" id="GEC95637.1"/>
    </source>
</evidence>
<dbReference type="PANTHER" id="PTHR43425">
    <property type="entry name" value="OXYGEN-INSENSITIVE NADPH NITROREDUCTASE"/>
    <property type="match status" value="1"/>
</dbReference>
<dbReference type="AlphaFoldDB" id="A0A4Y4CX84"/>
<accession>A0A4Y4CX84</accession>
<comment type="caution">
    <text evidence="7">The sequence shown here is derived from an EMBL/GenBank/DDBJ whole genome shotgun (WGS) entry which is preliminary data.</text>
</comment>